<reference evidence="1" key="1">
    <citation type="submission" date="2015-07" db="EMBL/GenBank/DDBJ databases">
        <title>Adaptation to a free-living lifestyle via gene acquisitions in the diplomonad Trepomonas sp. PC1.</title>
        <authorList>
            <person name="Xu F."/>
            <person name="Jerlstrom-Hultqvist J."/>
            <person name="Kolisko M."/>
            <person name="Simpson A.G.B."/>
            <person name="Roger A.J."/>
            <person name="Svard S.G."/>
            <person name="Andersson J.O."/>
        </authorList>
    </citation>
    <scope>NUCLEOTIDE SEQUENCE</scope>
    <source>
        <strain evidence="1">PC1</strain>
    </source>
</reference>
<proteinExistence type="predicted"/>
<protein>
    <submittedName>
        <fullName evidence="1">Uncharacterized protein</fullName>
    </submittedName>
</protein>
<name>A0A146KID6_9EUKA</name>
<feature type="non-terminal residue" evidence="1">
    <location>
        <position position="1"/>
    </location>
</feature>
<dbReference type="AlphaFoldDB" id="A0A146KID6"/>
<dbReference type="EMBL" id="GDID01000194">
    <property type="protein sequence ID" value="JAP96412.1"/>
    <property type="molecule type" value="Transcribed_RNA"/>
</dbReference>
<evidence type="ECO:0000313" key="1">
    <source>
        <dbReference type="EMBL" id="JAP96412.1"/>
    </source>
</evidence>
<accession>A0A146KID6</accession>
<organism evidence="1">
    <name type="scientific">Trepomonas sp. PC1</name>
    <dbReference type="NCBI Taxonomy" id="1076344"/>
    <lineage>
        <taxon>Eukaryota</taxon>
        <taxon>Metamonada</taxon>
        <taxon>Diplomonadida</taxon>
        <taxon>Hexamitidae</taxon>
        <taxon>Hexamitinae</taxon>
        <taxon>Trepomonas</taxon>
    </lineage>
</organism>
<gene>
    <name evidence="1" type="ORF">TPC1_10267</name>
</gene>
<sequence length="129" mass="14548">TLTQTVAQVLMIQSKKNVPKKLLESLAPRIVIVAFVSEVHDQVELSLFDGTGTIKTKFDKPHECQLGEMVRVIYLSNKNMPLRAIQLQKCKVAEEFLIHQTDCAYLLKQEGGNEMDDVLDGGIQFNNFL</sequence>